<dbReference type="CDD" id="cd03455">
    <property type="entry name" value="SAV4209"/>
    <property type="match status" value="1"/>
</dbReference>
<accession>A0ABV1N5X9</accession>
<dbReference type="EMBL" id="JBEGCI010000008">
    <property type="protein sequence ID" value="MEQ6889144.1"/>
    <property type="molecule type" value="Genomic_DNA"/>
</dbReference>
<evidence type="ECO:0000259" key="1">
    <source>
        <dbReference type="Pfam" id="PF01575"/>
    </source>
</evidence>
<evidence type="ECO:0000313" key="3">
    <source>
        <dbReference type="Proteomes" id="UP001472978"/>
    </source>
</evidence>
<dbReference type="SUPFAM" id="SSF54637">
    <property type="entry name" value="Thioesterase/thiol ester dehydrase-isomerase"/>
    <property type="match status" value="1"/>
</dbReference>
<dbReference type="Proteomes" id="UP001472978">
    <property type="component" value="Unassembled WGS sequence"/>
</dbReference>
<dbReference type="InterPro" id="IPR029069">
    <property type="entry name" value="HotDog_dom_sf"/>
</dbReference>
<proteinExistence type="predicted"/>
<keyword evidence="3" id="KW-1185">Reference proteome</keyword>
<protein>
    <submittedName>
        <fullName evidence="2">MaoC family dehydratase</fullName>
    </submittedName>
</protein>
<gene>
    <name evidence="2" type="ORF">ABE957_10710</name>
</gene>
<dbReference type="Pfam" id="PF01575">
    <property type="entry name" value="MaoC_dehydratas"/>
    <property type="match status" value="1"/>
</dbReference>
<feature type="domain" description="MaoC-like" evidence="1">
    <location>
        <begin position="20"/>
        <end position="113"/>
    </location>
</feature>
<name>A0ABV1N5X9_9GAMM</name>
<comment type="caution">
    <text evidence="2">The sequence shown here is derived from an EMBL/GenBank/DDBJ whole genome shotgun (WGS) entry which is preliminary data.</text>
</comment>
<reference evidence="2 3" key="1">
    <citation type="submission" date="2024-05" db="EMBL/GenBank/DDBJ databases">
        <title>Halomonas sp. CS7 16S ribosomal RNA gene Genome sequencing and assembly.</title>
        <authorList>
            <person name="Yook S."/>
        </authorList>
    </citation>
    <scope>NUCLEOTIDE SEQUENCE [LARGE SCALE GENOMIC DNA]</scope>
    <source>
        <strain evidence="2 3">CS7</strain>
    </source>
</reference>
<organism evidence="2 3">
    <name type="scientific">Halomonas pelophila</name>
    <dbReference type="NCBI Taxonomy" id="3151122"/>
    <lineage>
        <taxon>Bacteria</taxon>
        <taxon>Pseudomonadati</taxon>
        <taxon>Pseudomonadota</taxon>
        <taxon>Gammaproteobacteria</taxon>
        <taxon>Oceanospirillales</taxon>
        <taxon>Halomonadaceae</taxon>
        <taxon>Halomonas</taxon>
    </lineage>
</organism>
<dbReference type="RefSeq" id="WP_349758680.1">
    <property type="nucleotide sequence ID" value="NZ_JBEGCI010000008.1"/>
</dbReference>
<dbReference type="InterPro" id="IPR002539">
    <property type="entry name" value="MaoC-like_dom"/>
</dbReference>
<sequence length="146" mass="15881">MTSTNTRRFDDVRPGETLPELAIPITVPLIAGGAIATRDYFPGHHDKDAARELGSPHVFMNILTTNGLVQRYVEGWAGPGARLSAMRLKLGAPNYPGDTMTFSGEVTSRDADQRRLEVTFQGRNGLGKHVTGTVSVVLPDHREDTP</sequence>
<evidence type="ECO:0000313" key="2">
    <source>
        <dbReference type="EMBL" id="MEQ6889144.1"/>
    </source>
</evidence>
<dbReference type="Gene3D" id="3.10.129.10">
    <property type="entry name" value="Hotdog Thioesterase"/>
    <property type="match status" value="1"/>
</dbReference>